<feature type="transmembrane region" description="Helical" evidence="7">
    <location>
        <begin position="207"/>
        <end position="225"/>
    </location>
</feature>
<keyword evidence="6 7" id="KW-0472">Membrane</keyword>
<evidence type="ECO:0000256" key="2">
    <source>
        <dbReference type="ARBA" id="ARBA00009045"/>
    </source>
</evidence>
<evidence type="ECO:0000256" key="1">
    <source>
        <dbReference type="ARBA" id="ARBA00004141"/>
    </source>
</evidence>
<comment type="similarity">
    <text evidence="2">Belongs to the peptidase S54 family.</text>
</comment>
<dbReference type="InterPro" id="IPR022764">
    <property type="entry name" value="Peptidase_S54_rhomboid_dom"/>
</dbReference>
<dbReference type="GO" id="GO:0006508">
    <property type="term" value="P:proteolysis"/>
    <property type="evidence" value="ECO:0007669"/>
    <property type="project" value="UniProtKB-KW"/>
</dbReference>
<evidence type="ECO:0000256" key="5">
    <source>
        <dbReference type="ARBA" id="ARBA00022989"/>
    </source>
</evidence>
<evidence type="ECO:0000256" key="3">
    <source>
        <dbReference type="ARBA" id="ARBA00022692"/>
    </source>
</evidence>
<evidence type="ECO:0000259" key="8">
    <source>
        <dbReference type="Pfam" id="PF01694"/>
    </source>
</evidence>
<feature type="transmembrane region" description="Helical" evidence="7">
    <location>
        <begin position="176"/>
        <end position="195"/>
    </location>
</feature>
<feature type="transmembrane region" description="Helical" evidence="7">
    <location>
        <begin position="12"/>
        <end position="35"/>
    </location>
</feature>
<feature type="transmembrane region" description="Helical" evidence="7">
    <location>
        <begin position="153"/>
        <end position="170"/>
    </location>
</feature>
<evidence type="ECO:0000313" key="9">
    <source>
        <dbReference type="EMBL" id="SIO16096.1"/>
    </source>
</evidence>
<dbReference type="SUPFAM" id="SSF144091">
    <property type="entry name" value="Rhomboid-like"/>
    <property type="match status" value="1"/>
</dbReference>
<evidence type="ECO:0000313" key="10">
    <source>
        <dbReference type="Proteomes" id="UP000184758"/>
    </source>
</evidence>
<dbReference type="InterPro" id="IPR035952">
    <property type="entry name" value="Rhomboid-like_sf"/>
</dbReference>
<dbReference type="GO" id="GO:0016020">
    <property type="term" value="C:membrane"/>
    <property type="evidence" value="ECO:0007669"/>
    <property type="project" value="UniProtKB-SubCell"/>
</dbReference>
<dbReference type="PANTHER" id="PTHR43731:SF14">
    <property type="entry name" value="PRESENILIN-ASSOCIATED RHOMBOID-LIKE PROTEIN, MITOCHONDRIAL"/>
    <property type="match status" value="1"/>
</dbReference>
<keyword evidence="10" id="KW-1185">Reference proteome</keyword>
<accession>A0A1N6H8K9</accession>
<keyword evidence="4" id="KW-0378">Hydrolase</keyword>
<reference evidence="10" key="1">
    <citation type="submission" date="2016-11" db="EMBL/GenBank/DDBJ databases">
        <authorList>
            <person name="Varghese N."/>
            <person name="Submissions S."/>
        </authorList>
    </citation>
    <scope>NUCLEOTIDE SEQUENCE [LARGE SCALE GENOMIC DNA]</scope>
    <source>
        <strain evidence="10">313</strain>
    </source>
</reference>
<proteinExistence type="inferred from homology"/>
<dbReference type="eggNOG" id="COG0705">
    <property type="taxonomic scope" value="Bacteria"/>
</dbReference>
<feature type="domain" description="Peptidase S54 rhomboid" evidence="8">
    <location>
        <begin position="59"/>
        <end position="193"/>
    </location>
</feature>
<organism evidence="9 10">
    <name type="scientific">Carnobacterium alterfunditum</name>
    <dbReference type="NCBI Taxonomy" id="28230"/>
    <lineage>
        <taxon>Bacteria</taxon>
        <taxon>Bacillati</taxon>
        <taxon>Bacillota</taxon>
        <taxon>Bacilli</taxon>
        <taxon>Lactobacillales</taxon>
        <taxon>Carnobacteriaceae</taxon>
        <taxon>Carnobacterium</taxon>
    </lineage>
</organism>
<sequence>MEYRTQMKIKRFFKKPVVTYALLVIQIIAFVFMTFDGGSTNIATLLKYGAKFNPYIVLGEWWRLITPMFLHIGFIHLLMNSVILYYLGEQLEGIFGHLRFAGIYLLSGIAGNLASFAFSDALSAGASTALFGLFGSTIMLGQTFKYNPAIQQMAKSFGILIIINVVFGIFSSSIDLAGHLGGLLGGFLLATAISVPNPVVHLLNKRLIYGSFFVIMVIALAYIGYLNTPITFFEP</sequence>
<dbReference type="PANTHER" id="PTHR43731">
    <property type="entry name" value="RHOMBOID PROTEASE"/>
    <property type="match status" value="1"/>
</dbReference>
<dbReference type="Proteomes" id="UP000184758">
    <property type="component" value="Unassembled WGS sequence"/>
</dbReference>
<evidence type="ECO:0000256" key="6">
    <source>
        <dbReference type="ARBA" id="ARBA00023136"/>
    </source>
</evidence>
<dbReference type="EMBL" id="FSRN01000001">
    <property type="protein sequence ID" value="SIO16096.1"/>
    <property type="molecule type" value="Genomic_DNA"/>
</dbReference>
<dbReference type="Gene3D" id="1.20.1540.10">
    <property type="entry name" value="Rhomboid-like"/>
    <property type="match status" value="1"/>
</dbReference>
<keyword evidence="3 7" id="KW-0812">Transmembrane</keyword>
<feature type="transmembrane region" description="Helical" evidence="7">
    <location>
        <begin position="68"/>
        <end position="88"/>
    </location>
</feature>
<evidence type="ECO:0000256" key="4">
    <source>
        <dbReference type="ARBA" id="ARBA00022801"/>
    </source>
</evidence>
<comment type="subcellular location">
    <subcellularLocation>
        <location evidence="1">Membrane</location>
        <topology evidence="1">Multi-pass membrane protein</topology>
    </subcellularLocation>
</comment>
<dbReference type="GO" id="GO:0004252">
    <property type="term" value="F:serine-type endopeptidase activity"/>
    <property type="evidence" value="ECO:0007669"/>
    <property type="project" value="InterPro"/>
</dbReference>
<dbReference type="AlphaFoldDB" id="A0A1N6H8K9"/>
<gene>
    <name evidence="9" type="ORF">SAMN05878443_1691</name>
</gene>
<name>A0A1N6H8K9_9LACT</name>
<dbReference type="STRING" id="28230.SAMN05878443_1691"/>
<feature type="transmembrane region" description="Helical" evidence="7">
    <location>
        <begin position="124"/>
        <end position="141"/>
    </location>
</feature>
<protein>
    <submittedName>
        <fullName evidence="9">Rhomboid protease GluP</fullName>
    </submittedName>
</protein>
<dbReference type="Pfam" id="PF01694">
    <property type="entry name" value="Rhomboid"/>
    <property type="match status" value="1"/>
</dbReference>
<keyword evidence="9" id="KW-0645">Protease</keyword>
<evidence type="ECO:0000256" key="7">
    <source>
        <dbReference type="SAM" id="Phobius"/>
    </source>
</evidence>
<keyword evidence="5 7" id="KW-1133">Transmembrane helix</keyword>
<dbReference type="InterPro" id="IPR050925">
    <property type="entry name" value="Rhomboid_protease_S54"/>
</dbReference>
<feature type="transmembrane region" description="Helical" evidence="7">
    <location>
        <begin position="100"/>
        <end position="118"/>
    </location>
</feature>